<comment type="subcellular location">
    <subcellularLocation>
        <location evidence="1">Peroxisome</location>
    </subcellularLocation>
</comment>
<sequence>MEPILCHLDDAVMVLSLNRQNKRNALTQHMYSELCHHLERANDDPSIKAILFQGQTDCFCAGNDLHDFLNLTQLDQDTPVIRFLRLLPRINKPMLAAVAGPAVGIGTTLLLHCDLIVATADSKLALPFVNLGIVPEAGSSTLLPALVGYQKAAELLLLGKPFSGEQAHQWGLINQLCPAETLLETALGLAHSIARKPPLALADTLSLLRHARPKDLTQVVDREIALFTERVHSDEARAIIAGMVRK</sequence>
<evidence type="ECO:0000256" key="3">
    <source>
        <dbReference type="ARBA" id="ARBA00023235"/>
    </source>
</evidence>
<proteinExistence type="predicted"/>
<name>A0ABP9EP28_9GAMM</name>
<dbReference type="CDD" id="cd06558">
    <property type="entry name" value="crotonase-like"/>
    <property type="match status" value="1"/>
</dbReference>
<evidence type="ECO:0000256" key="2">
    <source>
        <dbReference type="ARBA" id="ARBA00023140"/>
    </source>
</evidence>
<keyword evidence="5" id="KW-1185">Reference proteome</keyword>
<organism evidence="4 5">
    <name type="scientific">Ferrimonas pelagia</name>
    <dbReference type="NCBI Taxonomy" id="1177826"/>
    <lineage>
        <taxon>Bacteria</taxon>
        <taxon>Pseudomonadati</taxon>
        <taxon>Pseudomonadota</taxon>
        <taxon>Gammaproteobacteria</taxon>
        <taxon>Alteromonadales</taxon>
        <taxon>Ferrimonadaceae</taxon>
        <taxon>Ferrimonas</taxon>
    </lineage>
</organism>
<dbReference type="PANTHER" id="PTHR43684">
    <property type="match status" value="1"/>
</dbReference>
<dbReference type="InterPro" id="IPR051053">
    <property type="entry name" value="ECH/Chromodomain_protein"/>
</dbReference>
<dbReference type="Gene3D" id="3.90.226.10">
    <property type="entry name" value="2-enoyl-CoA Hydratase, Chain A, domain 1"/>
    <property type="match status" value="1"/>
</dbReference>
<dbReference type="Proteomes" id="UP001499988">
    <property type="component" value="Unassembled WGS sequence"/>
</dbReference>
<dbReference type="EMBL" id="BAABJZ010000022">
    <property type="protein sequence ID" value="GAA4882155.1"/>
    <property type="molecule type" value="Genomic_DNA"/>
</dbReference>
<keyword evidence="3" id="KW-0413">Isomerase</keyword>
<dbReference type="PANTHER" id="PTHR43684:SF1">
    <property type="entry name" value="ENOYL-COA DELTA ISOMERASE 2"/>
    <property type="match status" value="1"/>
</dbReference>
<gene>
    <name evidence="4" type="ORF">GCM10023333_15380</name>
</gene>
<comment type="caution">
    <text evidence="4">The sequence shown here is derived from an EMBL/GenBank/DDBJ whole genome shotgun (WGS) entry which is preliminary data.</text>
</comment>
<evidence type="ECO:0000313" key="5">
    <source>
        <dbReference type="Proteomes" id="UP001499988"/>
    </source>
</evidence>
<reference evidence="5" key="1">
    <citation type="journal article" date="2019" name="Int. J. Syst. Evol. Microbiol.">
        <title>The Global Catalogue of Microorganisms (GCM) 10K type strain sequencing project: providing services to taxonomists for standard genome sequencing and annotation.</title>
        <authorList>
            <consortium name="The Broad Institute Genomics Platform"/>
            <consortium name="The Broad Institute Genome Sequencing Center for Infectious Disease"/>
            <person name="Wu L."/>
            <person name="Ma J."/>
        </authorList>
    </citation>
    <scope>NUCLEOTIDE SEQUENCE [LARGE SCALE GENOMIC DNA]</scope>
    <source>
        <strain evidence="5">JCM 18401</strain>
    </source>
</reference>
<protein>
    <submittedName>
        <fullName evidence="4">Enoyl-CoA hydratase</fullName>
    </submittedName>
</protein>
<evidence type="ECO:0000256" key="1">
    <source>
        <dbReference type="ARBA" id="ARBA00004275"/>
    </source>
</evidence>
<dbReference type="Pfam" id="PF00378">
    <property type="entry name" value="ECH_1"/>
    <property type="match status" value="1"/>
</dbReference>
<evidence type="ECO:0000313" key="4">
    <source>
        <dbReference type="EMBL" id="GAA4882155.1"/>
    </source>
</evidence>
<dbReference type="InterPro" id="IPR029045">
    <property type="entry name" value="ClpP/crotonase-like_dom_sf"/>
</dbReference>
<dbReference type="RefSeq" id="WP_345334768.1">
    <property type="nucleotide sequence ID" value="NZ_BAABJZ010000022.1"/>
</dbReference>
<dbReference type="SUPFAM" id="SSF52096">
    <property type="entry name" value="ClpP/crotonase"/>
    <property type="match status" value="1"/>
</dbReference>
<dbReference type="InterPro" id="IPR001753">
    <property type="entry name" value="Enoyl-CoA_hydra/iso"/>
</dbReference>
<accession>A0ABP9EP28</accession>
<keyword evidence="2" id="KW-0576">Peroxisome</keyword>